<protein>
    <submittedName>
        <fullName evidence="2">Uncharacterized protein</fullName>
    </submittedName>
</protein>
<dbReference type="GO" id="GO:0008276">
    <property type="term" value="F:protein methyltransferase activity"/>
    <property type="evidence" value="ECO:0007669"/>
    <property type="project" value="InterPro"/>
</dbReference>
<dbReference type="SUPFAM" id="SSF53335">
    <property type="entry name" value="S-adenosyl-L-methionine-dependent methyltransferases"/>
    <property type="match status" value="1"/>
</dbReference>
<dbReference type="eggNOG" id="KOG2793">
    <property type="taxonomic scope" value="Eukaryota"/>
</dbReference>
<dbReference type="EMBL" id="DF238808">
    <property type="protein sequence ID" value="GAC96847.1"/>
    <property type="molecule type" value="Genomic_DNA"/>
</dbReference>
<dbReference type="Gene3D" id="3.40.50.150">
    <property type="entry name" value="Vaccinia Virus protein VP39"/>
    <property type="match status" value="1"/>
</dbReference>
<reference evidence="3" key="1">
    <citation type="journal article" date="2013" name="Genome Announc.">
        <title>Draft genome sequence of the basidiomycetous yeast-like fungus Pseudozyma hubeiensis SY62, which produces an abundant amount of the biosurfactant mannosylerythritol lipids.</title>
        <authorList>
            <person name="Konishi M."/>
            <person name="Hatada Y."/>
            <person name="Horiuchi J."/>
        </authorList>
    </citation>
    <scope>NUCLEOTIDE SEQUENCE [LARGE SCALE GENOMIC DNA]</scope>
    <source>
        <strain evidence="3">SY62</strain>
    </source>
</reference>
<dbReference type="GO" id="GO:0005634">
    <property type="term" value="C:nucleus"/>
    <property type="evidence" value="ECO:0007669"/>
    <property type="project" value="TreeGrafter"/>
</dbReference>
<dbReference type="Pfam" id="PF10294">
    <property type="entry name" value="Methyltransf_16"/>
    <property type="match status" value="1"/>
</dbReference>
<keyword evidence="3" id="KW-1185">Reference proteome</keyword>
<dbReference type="InterPro" id="IPR019410">
    <property type="entry name" value="Methyltransf_16"/>
</dbReference>
<sequence>MKTNAQESRGPAGPKGYRRGRKGGDERETKNEFEIEWQPRVSTVAVTGRPDEIRVQTFFFLVLLHLDLEGSQHHRIRRMSVEPGFLPSRDLRSLKALDLASPECLDSVRSNLDSLARLLGASGGRILHAPPQQVQSRPQPSEANEPAVEHPPAQVDAFERNYVARWLSRLISDLTLTLPHDDDAASLAEQLSERCAALLAIAAGKMAAGASTQKHVFQFDQQLLEVDLRDAALVHDSLGTHTWGAAPILSQLLVHREAQAARDLNVLELGAGTGLVGLALAAWARRHREAYHTRIMCTDYHPTVLDNLEHNITLNGWSASNPGMHDYAHKPPPVSVTAHCLDWQSVHRARIGRISGKQQQLTSQTLPDHHLVAASASGSSWLESFDVEAHSGAFDVLIAADCVYDPVHPSWIRSVAEKLLKKPNASLTNEPLLHIMVPLRPTHQQEVQAVYRAFQSQPGLRDPQLNILCEQDYHGHENFGAWNAVVRSDSASTSQPEGGLARTYRWFQIGWHE</sequence>
<dbReference type="HOGENOM" id="CLU_531135_0_0_1"/>
<dbReference type="InterPro" id="IPR038899">
    <property type="entry name" value="METTL22"/>
</dbReference>
<evidence type="ECO:0000256" key="1">
    <source>
        <dbReference type="SAM" id="MobiDB-lite"/>
    </source>
</evidence>
<dbReference type="OrthoDB" id="433955at2759"/>
<feature type="region of interest" description="Disordered" evidence="1">
    <location>
        <begin position="1"/>
        <end position="32"/>
    </location>
</feature>
<dbReference type="STRING" id="1305764.R9P6K1"/>
<dbReference type="GO" id="GO:0008757">
    <property type="term" value="F:S-adenosylmethionine-dependent methyltransferase activity"/>
    <property type="evidence" value="ECO:0007669"/>
    <property type="project" value="UniProtKB-ARBA"/>
</dbReference>
<dbReference type="InterPro" id="IPR029063">
    <property type="entry name" value="SAM-dependent_MTases_sf"/>
</dbReference>
<organism evidence="2 3">
    <name type="scientific">Pseudozyma hubeiensis (strain SY62)</name>
    <name type="common">Yeast</name>
    <dbReference type="NCBI Taxonomy" id="1305764"/>
    <lineage>
        <taxon>Eukaryota</taxon>
        <taxon>Fungi</taxon>
        <taxon>Dikarya</taxon>
        <taxon>Basidiomycota</taxon>
        <taxon>Ustilaginomycotina</taxon>
        <taxon>Ustilaginomycetes</taxon>
        <taxon>Ustilaginales</taxon>
        <taxon>Ustilaginaceae</taxon>
        <taxon>Pseudozyma</taxon>
    </lineage>
</organism>
<dbReference type="PANTHER" id="PTHR23108">
    <property type="entry name" value="METHYLTRANSFERASE-RELATED"/>
    <property type="match status" value="1"/>
</dbReference>
<dbReference type="GeneID" id="24109713"/>
<feature type="compositionally biased region" description="Low complexity" evidence="1">
    <location>
        <begin position="130"/>
        <end position="141"/>
    </location>
</feature>
<proteinExistence type="predicted"/>
<dbReference type="Proteomes" id="UP000014071">
    <property type="component" value="Unassembled WGS sequence"/>
</dbReference>
<name>R9P6K1_PSEHS</name>
<evidence type="ECO:0000313" key="2">
    <source>
        <dbReference type="EMBL" id="GAC96847.1"/>
    </source>
</evidence>
<dbReference type="AlphaFoldDB" id="R9P6K1"/>
<accession>R9P6K1</accession>
<dbReference type="PANTHER" id="PTHR23108:SF3">
    <property type="entry name" value="METHYLTRANSFERASE FAMILY PROTEIN"/>
    <property type="match status" value="1"/>
</dbReference>
<evidence type="ECO:0000313" key="3">
    <source>
        <dbReference type="Proteomes" id="UP000014071"/>
    </source>
</evidence>
<dbReference type="RefSeq" id="XP_012190434.1">
    <property type="nucleotide sequence ID" value="XM_012335044.1"/>
</dbReference>
<gene>
    <name evidence="2" type="ORF">PHSY_004431</name>
</gene>
<feature type="region of interest" description="Disordered" evidence="1">
    <location>
        <begin position="127"/>
        <end position="151"/>
    </location>
</feature>
<feature type="compositionally biased region" description="Basic and acidic residues" evidence="1">
    <location>
        <begin position="22"/>
        <end position="32"/>
    </location>
</feature>